<dbReference type="InterPro" id="IPR016181">
    <property type="entry name" value="Acyl_CoA_acyltransferase"/>
</dbReference>
<dbReference type="RefSeq" id="WP_377330715.1">
    <property type="nucleotide sequence ID" value="NZ_JBHSGB010000001.1"/>
</dbReference>
<organism evidence="2 3">
    <name type="scientific">Rheinheimera marina</name>
    <dbReference type="NCBI Taxonomy" id="1774958"/>
    <lineage>
        <taxon>Bacteria</taxon>
        <taxon>Pseudomonadati</taxon>
        <taxon>Pseudomonadota</taxon>
        <taxon>Gammaproteobacteria</taxon>
        <taxon>Chromatiales</taxon>
        <taxon>Chromatiaceae</taxon>
        <taxon>Rheinheimera</taxon>
    </lineage>
</organism>
<dbReference type="Pfam" id="PF13673">
    <property type="entry name" value="Acetyltransf_10"/>
    <property type="match status" value="1"/>
</dbReference>
<dbReference type="Gene3D" id="3.40.630.30">
    <property type="match status" value="1"/>
</dbReference>
<name>A0ABV9JIZ9_9GAMM</name>
<evidence type="ECO:0000313" key="2">
    <source>
        <dbReference type="EMBL" id="MFC4653425.1"/>
    </source>
</evidence>
<dbReference type="SUPFAM" id="SSF55729">
    <property type="entry name" value="Acyl-CoA N-acyltransferases (Nat)"/>
    <property type="match status" value="1"/>
</dbReference>
<keyword evidence="3" id="KW-1185">Reference proteome</keyword>
<protein>
    <submittedName>
        <fullName evidence="2">GNAT family N-acetyltransferase</fullName>
    </submittedName>
</protein>
<dbReference type="Proteomes" id="UP001595962">
    <property type="component" value="Unassembled WGS sequence"/>
</dbReference>
<accession>A0ABV9JIZ9</accession>
<feature type="domain" description="N-acetyltransferase" evidence="1">
    <location>
        <begin position="6"/>
        <end position="150"/>
    </location>
</feature>
<gene>
    <name evidence="2" type="ORF">ACFO3I_00160</name>
</gene>
<dbReference type="PROSITE" id="PS51186">
    <property type="entry name" value="GNAT"/>
    <property type="match status" value="1"/>
</dbReference>
<dbReference type="EMBL" id="JBHSGB010000001">
    <property type="protein sequence ID" value="MFC4653425.1"/>
    <property type="molecule type" value="Genomic_DNA"/>
</dbReference>
<proteinExistence type="predicted"/>
<evidence type="ECO:0000313" key="3">
    <source>
        <dbReference type="Proteomes" id="UP001595962"/>
    </source>
</evidence>
<dbReference type="CDD" id="cd04301">
    <property type="entry name" value="NAT_SF"/>
    <property type="match status" value="1"/>
</dbReference>
<sequence length="150" mass="17075">MQWHSCSFSELDSGTLYQILQLRVDVFVVEQNCPYPELDGKDLLPGTLHLYLQNEQKVLAYARILPPGASYADNPSLGRICVAQSARQLALGKELVRRSIELAEQQWPANPIRISAQCYLQRFYEGFGFIACSESYLEDNIPHLEMLRPV</sequence>
<reference evidence="3" key="1">
    <citation type="journal article" date="2019" name="Int. J. Syst. Evol. Microbiol.">
        <title>The Global Catalogue of Microorganisms (GCM) 10K type strain sequencing project: providing services to taxonomists for standard genome sequencing and annotation.</title>
        <authorList>
            <consortium name="The Broad Institute Genomics Platform"/>
            <consortium name="The Broad Institute Genome Sequencing Center for Infectious Disease"/>
            <person name="Wu L."/>
            <person name="Ma J."/>
        </authorList>
    </citation>
    <scope>NUCLEOTIDE SEQUENCE [LARGE SCALE GENOMIC DNA]</scope>
    <source>
        <strain evidence="3">DT28</strain>
    </source>
</reference>
<comment type="caution">
    <text evidence="2">The sequence shown here is derived from an EMBL/GenBank/DDBJ whole genome shotgun (WGS) entry which is preliminary data.</text>
</comment>
<dbReference type="InterPro" id="IPR000182">
    <property type="entry name" value="GNAT_dom"/>
</dbReference>
<evidence type="ECO:0000259" key="1">
    <source>
        <dbReference type="PROSITE" id="PS51186"/>
    </source>
</evidence>